<feature type="transmembrane region" description="Helical" evidence="3">
    <location>
        <begin position="769"/>
        <end position="789"/>
    </location>
</feature>
<evidence type="ECO:0000256" key="2">
    <source>
        <dbReference type="ARBA" id="ARBA00022729"/>
    </source>
</evidence>
<dbReference type="Pfam" id="PF19403">
    <property type="entry name" value="SpaA_2"/>
    <property type="match status" value="3"/>
</dbReference>
<evidence type="ECO:0000256" key="3">
    <source>
        <dbReference type="SAM" id="Phobius"/>
    </source>
</evidence>
<dbReference type="Pfam" id="PF24346">
    <property type="entry name" value="DUF7507"/>
    <property type="match status" value="1"/>
</dbReference>
<evidence type="ECO:0000313" key="6">
    <source>
        <dbReference type="EMBL" id="PIR93857.1"/>
    </source>
</evidence>
<dbReference type="Pfam" id="PF11999">
    <property type="entry name" value="Ice_binding"/>
    <property type="match status" value="1"/>
</dbReference>
<sequence>MGQPQYSQQRHQALGGASSFAVLAGSGITSTNPPQVILGDAGSNPTVSNGLTGAEVTGTNYTAADAAVIAAKVDLASAYADISTQPQSGADIPTDLASQSLTPGVYHAASDTFTISGAGVLTLDGLGDPNAVFIFKAGTTLITGGASSVVLTGGAQASNVFWAVGTSATLDNTTFVGTIMAEASITDSGGSTILGRLLADAVNNGTGAVTLNNTEITVPTSLTLSKVVVNDDTGTAVSTDWTLSATGPTPISGTDGSIDVTNVTVDPGAYTLSESGGPAGYTQGTYSCAINGGAAAVSNSVTLATGDVAICTIINNDIAPIVLPATLHVVKTVINDDGGTAVASDFTLNVTGTNVSTSSFAGSAAGVDVTLDAGAYEVTEPVVPVGYIQTGSGNCSGTIAAGETKTCTITNNDIAPQLIVNKIVINDNGRTKIISDFPLFIDGGSVTSGVVNTTTVGLHTISETSDPGYTSVIGGDCAADGTITLALGDVKTCTIVNDDTEPSTGGGGSGFYIPVPPLIDLVKVPSPLALPDGPGAVTYTYTLKNIGIVPVSDVTMVGDSCSPISLISGDTNNDAKLDIDETWVYTCSTTLTETHSNIITAIGWANGISATDIATATVVVGLPVVPPLIHVTKIPSPLVLSAGGGMTTYTNKVTNPGTVALSNVQLTDDRCGPVEYISGDTNSDLKLDPAETWIYTCQTNLTKTTVNTVTASGDANGLTARDFATATVVVSAVVLAPDAIVPTPGAISTTPDVVVPKLPNTGLFLGETIPWNIMLPVVILSVLIIFYIVRRKQSV</sequence>
<reference evidence="7" key="1">
    <citation type="submission" date="2017-09" db="EMBL/GenBank/DDBJ databases">
        <title>Depth-based differentiation of microbial function through sediment-hosted aquifers and enrichment of novel symbionts in the deep terrestrial subsurface.</title>
        <authorList>
            <person name="Probst A.J."/>
            <person name="Ladd B."/>
            <person name="Jarett J.K."/>
            <person name="Geller-Mcgrath D.E."/>
            <person name="Sieber C.M.K."/>
            <person name="Emerson J.B."/>
            <person name="Anantharaman K."/>
            <person name="Thomas B.C."/>
            <person name="Malmstrom R."/>
            <person name="Stieglmeier M."/>
            <person name="Klingl A."/>
            <person name="Woyke T."/>
            <person name="Ryan C.M."/>
            <person name="Banfield J.F."/>
        </authorList>
    </citation>
    <scope>NUCLEOTIDE SEQUENCE [LARGE SCALE GENOMIC DNA]</scope>
</reference>
<gene>
    <name evidence="6" type="ORF">COT97_04395</name>
</gene>
<evidence type="ECO:0000313" key="7">
    <source>
        <dbReference type="Proteomes" id="UP000229901"/>
    </source>
</evidence>
<feature type="domain" description="DUF7507" evidence="5">
    <location>
        <begin position="627"/>
        <end position="710"/>
    </location>
</feature>
<keyword evidence="3" id="KW-0812">Transmembrane</keyword>
<organism evidence="6 7">
    <name type="scientific">Candidatus Falkowbacteria bacterium CG10_big_fil_rev_8_21_14_0_10_39_11</name>
    <dbReference type="NCBI Taxonomy" id="1974565"/>
    <lineage>
        <taxon>Bacteria</taxon>
        <taxon>Candidatus Falkowiibacteriota</taxon>
    </lineage>
</organism>
<dbReference type="AlphaFoldDB" id="A0A2H0V435"/>
<accession>A0A2H0V435</accession>
<comment type="caution">
    <text evidence="6">The sequence shown here is derived from an EMBL/GenBank/DDBJ whole genome shotgun (WGS) entry which is preliminary data.</text>
</comment>
<keyword evidence="3" id="KW-1133">Transmembrane helix</keyword>
<dbReference type="Gene3D" id="2.40.160.150">
    <property type="match status" value="1"/>
</dbReference>
<proteinExistence type="inferred from homology"/>
<dbReference type="EMBL" id="PFAP01000033">
    <property type="protein sequence ID" value="PIR93857.1"/>
    <property type="molecule type" value="Genomic_DNA"/>
</dbReference>
<feature type="domain" description="SpaA-like prealbumin fold" evidence="4">
    <location>
        <begin position="415"/>
        <end position="495"/>
    </location>
</feature>
<protein>
    <recommendedName>
        <fullName evidence="8">DUF3494 domain-containing protein</fullName>
    </recommendedName>
</protein>
<feature type="domain" description="SpaA-like prealbumin fold" evidence="4">
    <location>
        <begin position="324"/>
        <end position="406"/>
    </location>
</feature>
<dbReference type="Proteomes" id="UP000229901">
    <property type="component" value="Unassembled WGS sequence"/>
</dbReference>
<dbReference type="InterPro" id="IPR055354">
    <property type="entry name" value="DUF7507"/>
</dbReference>
<evidence type="ECO:0008006" key="8">
    <source>
        <dbReference type="Google" id="ProtNLM"/>
    </source>
</evidence>
<name>A0A2H0V435_9BACT</name>
<dbReference type="InterPro" id="IPR021884">
    <property type="entry name" value="Ice-bd_prot"/>
</dbReference>
<evidence type="ECO:0000256" key="1">
    <source>
        <dbReference type="ARBA" id="ARBA00005445"/>
    </source>
</evidence>
<keyword evidence="3" id="KW-0472">Membrane</keyword>
<keyword evidence="2" id="KW-0732">Signal</keyword>
<feature type="domain" description="SpaA-like prealbumin fold" evidence="4">
    <location>
        <begin position="219"/>
        <end position="313"/>
    </location>
</feature>
<evidence type="ECO:0000259" key="5">
    <source>
        <dbReference type="Pfam" id="PF24346"/>
    </source>
</evidence>
<comment type="similarity">
    <text evidence="1">Belongs to the ice-binding protein family.</text>
</comment>
<evidence type="ECO:0000259" key="4">
    <source>
        <dbReference type="Pfam" id="PF19403"/>
    </source>
</evidence>
<dbReference type="InterPro" id="IPR045826">
    <property type="entry name" value="SpaA_PFL_dom_2"/>
</dbReference>